<dbReference type="EMBL" id="BOPH01000086">
    <property type="protein sequence ID" value="GIJ71136.1"/>
    <property type="molecule type" value="Genomic_DNA"/>
</dbReference>
<keyword evidence="5" id="KW-0812">Transmembrane</keyword>
<keyword evidence="1" id="KW-0808">Transferase</keyword>
<feature type="transmembrane region" description="Helical" evidence="5">
    <location>
        <begin position="81"/>
        <end position="105"/>
    </location>
</feature>
<dbReference type="InterPro" id="IPR036890">
    <property type="entry name" value="HATPase_C_sf"/>
</dbReference>
<evidence type="ECO:0000256" key="4">
    <source>
        <dbReference type="SAM" id="Coils"/>
    </source>
</evidence>
<dbReference type="InterPro" id="IPR005467">
    <property type="entry name" value="His_kinase_dom"/>
</dbReference>
<dbReference type="SUPFAM" id="SSF55874">
    <property type="entry name" value="ATPase domain of HSP90 chaperone/DNA topoisomerase II/histidine kinase"/>
    <property type="match status" value="1"/>
</dbReference>
<dbReference type="CDD" id="cd16917">
    <property type="entry name" value="HATPase_UhpB-NarQ-NarX-like"/>
    <property type="match status" value="1"/>
</dbReference>
<evidence type="ECO:0000256" key="5">
    <source>
        <dbReference type="SAM" id="Phobius"/>
    </source>
</evidence>
<keyword evidence="3" id="KW-0902">Two-component regulatory system</keyword>
<dbReference type="RefSeq" id="WP_203931031.1">
    <property type="nucleotide sequence ID" value="NZ_BOPH01000086.1"/>
</dbReference>
<dbReference type="GO" id="GO:0000155">
    <property type="term" value="F:phosphorelay sensor kinase activity"/>
    <property type="evidence" value="ECO:0007669"/>
    <property type="project" value="InterPro"/>
</dbReference>
<evidence type="ECO:0000256" key="1">
    <source>
        <dbReference type="ARBA" id="ARBA00022679"/>
    </source>
</evidence>
<sequence>MVDGEADAGVHEWHRTVRGWHVAFAVLAALTCVLVTTNDEPGGSRRYAALGVLLALVGWYVAVGARALLREPGPVGRLYVLGAVPLTVALFALDPVGSIMLFLLYPHVWALLPMRRAVVVTVVAVVSTGLVMVGGSGWWLEVSVTAVVGLVVALALGVWITRVIEQSRQRAQLVAELEATRAELAEVSRRAGAMSERERLAHDVHDTLAQGFASVLLLLQAAETASDLDAARHHICRAQTTARENLAEARALIADLAPPALHGGSLPDALAQLVERLSGDLDVRPELTVVGRPRVLLADHDVVLLRVAQEALANVRRHAGASCVDVSLRYEEEAVVLRVADDGRGFDPSTVVGGFGLPGMRSRVEQVGGAFSVTPGAPAGTVVEARL</sequence>
<feature type="transmembrane region" description="Helical" evidence="5">
    <location>
        <begin position="117"/>
        <end position="140"/>
    </location>
</feature>
<dbReference type="AlphaFoldDB" id="A0A8J4A1H0"/>
<dbReference type="SMART" id="SM00387">
    <property type="entry name" value="HATPase_c"/>
    <property type="match status" value="1"/>
</dbReference>
<reference evidence="7" key="1">
    <citation type="submission" date="2021-01" db="EMBL/GenBank/DDBJ databases">
        <title>Whole genome shotgun sequence of Virgisporangium ochraceum NBRC 16418.</title>
        <authorList>
            <person name="Komaki H."/>
            <person name="Tamura T."/>
        </authorList>
    </citation>
    <scope>NUCLEOTIDE SEQUENCE</scope>
    <source>
        <strain evidence="7">NBRC 16418</strain>
    </source>
</reference>
<name>A0A8J4A1H0_9ACTN</name>
<dbReference type="GO" id="GO:0046983">
    <property type="term" value="F:protein dimerization activity"/>
    <property type="evidence" value="ECO:0007669"/>
    <property type="project" value="InterPro"/>
</dbReference>
<keyword evidence="5" id="KW-1133">Transmembrane helix</keyword>
<keyword evidence="8" id="KW-1185">Reference proteome</keyword>
<dbReference type="Pfam" id="PF02518">
    <property type="entry name" value="HATPase_c"/>
    <property type="match status" value="1"/>
</dbReference>
<dbReference type="PANTHER" id="PTHR24421">
    <property type="entry name" value="NITRATE/NITRITE SENSOR PROTEIN NARX-RELATED"/>
    <property type="match status" value="1"/>
</dbReference>
<dbReference type="Gene3D" id="3.30.565.10">
    <property type="entry name" value="Histidine kinase-like ATPase, C-terminal domain"/>
    <property type="match status" value="1"/>
</dbReference>
<dbReference type="InterPro" id="IPR003594">
    <property type="entry name" value="HATPase_dom"/>
</dbReference>
<dbReference type="GO" id="GO:0016020">
    <property type="term" value="C:membrane"/>
    <property type="evidence" value="ECO:0007669"/>
    <property type="project" value="InterPro"/>
</dbReference>
<evidence type="ECO:0000313" key="7">
    <source>
        <dbReference type="EMBL" id="GIJ71136.1"/>
    </source>
</evidence>
<dbReference type="Gene3D" id="1.20.5.1930">
    <property type="match status" value="1"/>
</dbReference>
<dbReference type="Pfam" id="PF07730">
    <property type="entry name" value="HisKA_3"/>
    <property type="match status" value="1"/>
</dbReference>
<feature type="transmembrane region" description="Helical" evidence="5">
    <location>
        <begin position="49"/>
        <end position="69"/>
    </location>
</feature>
<evidence type="ECO:0000256" key="3">
    <source>
        <dbReference type="ARBA" id="ARBA00023012"/>
    </source>
</evidence>
<keyword evidence="4" id="KW-0175">Coiled coil</keyword>
<evidence type="ECO:0000256" key="2">
    <source>
        <dbReference type="ARBA" id="ARBA00022777"/>
    </source>
</evidence>
<dbReference type="InterPro" id="IPR011712">
    <property type="entry name" value="Sig_transdc_His_kin_sub3_dim/P"/>
</dbReference>
<dbReference type="InterPro" id="IPR050482">
    <property type="entry name" value="Sensor_HK_TwoCompSys"/>
</dbReference>
<dbReference type="PIRSF" id="PIRSF037434">
    <property type="entry name" value="STHK_ChrS"/>
    <property type="match status" value="1"/>
</dbReference>
<feature type="transmembrane region" description="Helical" evidence="5">
    <location>
        <begin position="20"/>
        <end position="37"/>
    </location>
</feature>
<dbReference type="InterPro" id="IPR017205">
    <property type="entry name" value="Sig_transdc_His_kinase_ChrS"/>
</dbReference>
<feature type="coiled-coil region" evidence="4">
    <location>
        <begin position="163"/>
        <end position="197"/>
    </location>
</feature>
<dbReference type="Proteomes" id="UP000635606">
    <property type="component" value="Unassembled WGS sequence"/>
</dbReference>
<organism evidence="7 8">
    <name type="scientific">Virgisporangium ochraceum</name>
    <dbReference type="NCBI Taxonomy" id="65505"/>
    <lineage>
        <taxon>Bacteria</taxon>
        <taxon>Bacillati</taxon>
        <taxon>Actinomycetota</taxon>
        <taxon>Actinomycetes</taxon>
        <taxon>Micromonosporales</taxon>
        <taxon>Micromonosporaceae</taxon>
        <taxon>Virgisporangium</taxon>
    </lineage>
</organism>
<protein>
    <submittedName>
        <fullName evidence="7">Two-component sensor histidine kinase</fullName>
    </submittedName>
</protein>
<feature type="transmembrane region" description="Helical" evidence="5">
    <location>
        <begin position="146"/>
        <end position="164"/>
    </location>
</feature>
<feature type="domain" description="Histidine kinase" evidence="6">
    <location>
        <begin position="199"/>
        <end position="387"/>
    </location>
</feature>
<accession>A0A8J4A1H0</accession>
<evidence type="ECO:0000313" key="8">
    <source>
        <dbReference type="Proteomes" id="UP000635606"/>
    </source>
</evidence>
<evidence type="ECO:0000259" key="6">
    <source>
        <dbReference type="PROSITE" id="PS50109"/>
    </source>
</evidence>
<dbReference type="PANTHER" id="PTHR24421:SF62">
    <property type="entry name" value="SENSORY TRANSDUCTION HISTIDINE KINASE"/>
    <property type="match status" value="1"/>
</dbReference>
<gene>
    <name evidence="7" type="ORF">Voc01_060530</name>
</gene>
<comment type="caution">
    <text evidence="7">The sequence shown here is derived from an EMBL/GenBank/DDBJ whole genome shotgun (WGS) entry which is preliminary data.</text>
</comment>
<dbReference type="PROSITE" id="PS50109">
    <property type="entry name" value="HIS_KIN"/>
    <property type="match status" value="1"/>
</dbReference>
<keyword evidence="5" id="KW-0472">Membrane</keyword>
<proteinExistence type="predicted"/>
<keyword evidence="2 7" id="KW-0418">Kinase</keyword>